<dbReference type="Proteomes" id="UP000221024">
    <property type="component" value="Unassembled WGS sequence"/>
</dbReference>
<dbReference type="RefSeq" id="WP_098062678.1">
    <property type="nucleotide sequence ID" value="NZ_PDEP01000010.1"/>
</dbReference>
<proteinExistence type="predicted"/>
<reference evidence="1 2" key="1">
    <citation type="submission" date="2017-10" db="EMBL/GenBank/DDBJ databases">
        <title>Draft genome of Longimonas halophila.</title>
        <authorList>
            <person name="Goh K.M."/>
            <person name="Shamsir M.S."/>
            <person name="Lim S.W."/>
        </authorList>
    </citation>
    <scope>NUCLEOTIDE SEQUENCE [LARGE SCALE GENOMIC DNA]</scope>
    <source>
        <strain evidence="1 2">KCTC 42399</strain>
    </source>
</reference>
<sequence>MPHRPFVSPVFARGLWVALVLTMSAGCAGLLGSSERAPIDIATRFLPVPATVPPVDSLHHVQLQPEAERIRIQSDTPLGHLKQVWSSGYRARRGNDGLLEAGRMRSFATLWSRELRLLALNGQMSIGAYPREDAEQLIARRVDAPHATSILIDVHVYMDRARQNNYGATNLRSARWDIFLRTDSGVEIAPDSIDATWARPMTWSNDERAQYRHNTLYFPRTKNDTADVLHSVETLELHIRDATLATDLLFGWRFKETRS</sequence>
<keyword evidence="2" id="KW-1185">Reference proteome</keyword>
<dbReference type="AlphaFoldDB" id="A0A2H3NK32"/>
<organism evidence="1 2">
    <name type="scientific">Longimonas halophila</name>
    <dbReference type="NCBI Taxonomy" id="1469170"/>
    <lineage>
        <taxon>Bacteria</taxon>
        <taxon>Pseudomonadati</taxon>
        <taxon>Rhodothermota</taxon>
        <taxon>Rhodothermia</taxon>
        <taxon>Rhodothermales</taxon>
        <taxon>Salisaetaceae</taxon>
        <taxon>Longimonas</taxon>
    </lineage>
</organism>
<accession>A0A2H3NK32</accession>
<gene>
    <name evidence="1" type="ORF">CRI93_10930</name>
</gene>
<evidence type="ECO:0000313" key="2">
    <source>
        <dbReference type="Proteomes" id="UP000221024"/>
    </source>
</evidence>
<dbReference type="PROSITE" id="PS51257">
    <property type="entry name" value="PROKAR_LIPOPROTEIN"/>
    <property type="match status" value="1"/>
</dbReference>
<comment type="caution">
    <text evidence="1">The sequence shown here is derived from an EMBL/GenBank/DDBJ whole genome shotgun (WGS) entry which is preliminary data.</text>
</comment>
<evidence type="ECO:0000313" key="1">
    <source>
        <dbReference type="EMBL" id="PEN05989.1"/>
    </source>
</evidence>
<protein>
    <submittedName>
        <fullName evidence="1">Uncharacterized protein</fullName>
    </submittedName>
</protein>
<name>A0A2H3NK32_9BACT</name>
<dbReference type="EMBL" id="PDEP01000010">
    <property type="protein sequence ID" value="PEN05989.1"/>
    <property type="molecule type" value="Genomic_DNA"/>
</dbReference>